<evidence type="ECO:0000313" key="1">
    <source>
        <dbReference type="Proteomes" id="UP000025227"/>
    </source>
</evidence>
<name>A0A7I4XY56_HAECO</name>
<dbReference type="WBParaSite" id="HCON_00023540-00001">
    <property type="protein sequence ID" value="HCON_00023540-00001"/>
    <property type="gene ID" value="HCON_00023540"/>
</dbReference>
<organism evidence="1 2">
    <name type="scientific">Haemonchus contortus</name>
    <name type="common">Barber pole worm</name>
    <dbReference type="NCBI Taxonomy" id="6289"/>
    <lineage>
        <taxon>Eukaryota</taxon>
        <taxon>Metazoa</taxon>
        <taxon>Ecdysozoa</taxon>
        <taxon>Nematoda</taxon>
        <taxon>Chromadorea</taxon>
        <taxon>Rhabditida</taxon>
        <taxon>Rhabditina</taxon>
        <taxon>Rhabditomorpha</taxon>
        <taxon>Strongyloidea</taxon>
        <taxon>Trichostrongylidae</taxon>
        <taxon>Haemonchus</taxon>
    </lineage>
</organism>
<dbReference type="Proteomes" id="UP000025227">
    <property type="component" value="Unplaced"/>
</dbReference>
<sequence>MLARIGYLNNNGEVSKVKAILSEEKITDAVTAATKRFKMYLGLFTKLDEYARKSVADSESEENPLRTNSDEVHQGVQMLETKSGDGVLISKECHMQGSIMLYPISVEET</sequence>
<reference evidence="2" key="1">
    <citation type="submission" date="2020-12" db="UniProtKB">
        <authorList>
            <consortium name="WormBaseParasite"/>
        </authorList>
    </citation>
    <scope>IDENTIFICATION</scope>
    <source>
        <strain evidence="2">MHco3</strain>
    </source>
</reference>
<accession>A0A7I4XY56</accession>
<keyword evidence="1" id="KW-1185">Reference proteome</keyword>
<protein>
    <submittedName>
        <fullName evidence="2">LisH domain-containing protein</fullName>
    </submittedName>
</protein>
<proteinExistence type="predicted"/>
<dbReference type="AlphaFoldDB" id="A0A7I4XY56"/>
<evidence type="ECO:0000313" key="2">
    <source>
        <dbReference type="WBParaSite" id="HCON_00023540-00001"/>
    </source>
</evidence>